<dbReference type="SFLD" id="SFLDG01135">
    <property type="entry name" value="C1.5.6:_HAD__Beta-PGM__Phospha"/>
    <property type="match status" value="1"/>
</dbReference>
<reference evidence="1 2" key="1">
    <citation type="submission" date="2019-10" db="EMBL/GenBank/DDBJ databases">
        <title>New species of Slilvanegrellaceae.</title>
        <authorList>
            <person name="Pitt A."/>
            <person name="Hahn M.W."/>
        </authorList>
    </citation>
    <scope>NUCLEOTIDE SEQUENCE [LARGE SCALE GENOMIC DNA]</scope>
    <source>
        <strain evidence="1 2">SP-Ram-0.45-NSY-1</strain>
    </source>
</reference>
<keyword evidence="2" id="KW-1185">Reference proteome</keyword>
<dbReference type="Pfam" id="PF13419">
    <property type="entry name" value="HAD_2"/>
    <property type="match status" value="1"/>
</dbReference>
<protein>
    <submittedName>
        <fullName evidence="1">Hexitol phosphatase HxpB</fullName>
    </submittedName>
</protein>
<dbReference type="InterPro" id="IPR041492">
    <property type="entry name" value="HAD_2"/>
</dbReference>
<proteinExistence type="predicted"/>
<dbReference type="SFLD" id="SFLDS00003">
    <property type="entry name" value="Haloacid_Dehalogenase"/>
    <property type="match status" value="1"/>
</dbReference>
<dbReference type="RefSeq" id="WP_153417871.1">
    <property type="nucleotide sequence ID" value="NZ_WFLM01000001.1"/>
</dbReference>
<dbReference type="InterPro" id="IPR023214">
    <property type="entry name" value="HAD_sf"/>
</dbReference>
<dbReference type="AlphaFoldDB" id="A0A6N6VXB9"/>
<organism evidence="1 2">
    <name type="scientific">Silvanigrella paludirubra</name>
    <dbReference type="NCBI Taxonomy" id="2499159"/>
    <lineage>
        <taxon>Bacteria</taxon>
        <taxon>Pseudomonadati</taxon>
        <taxon>Bdellovibrionota</taxon>
        <taxon>Oligoflexia</taxon>
        <taxon>Silvanigrellales</taxon>
        <taxon>Silvanigrellaceae</taxon>
        <taxon>Silvanigrella</taxon>
    </lineage>
</organism>
<evidence type="ECO:0000313" key="1">
    <source>
        <dbReference type="EMBL" id="KAB8040357.1"/>
    </source>
</evidence>
<dbReference type="CDD" id="cd07505">
    <property type="entry name" value="HAD_BPGM-like"/>
    <property type="match status" value="1"/>
</dbReference>
<dbReference type="PANTHER" id="PTHR18901:SF38">
    <property type="entry name" value="PSEUDOURIDINE-5'-PHOSPHATASE"/>
    <property type="match status" value="1"/>
</dbReference>
<sequence>MNLKKSENNRGCVIFDMDGVLIDSEPYWKEAILSVFTKLGIPLTREMAEQTMGLRLDNVVEYWFKRYPWKLKSKQEVAFDIKDIVRTIILEKGTAKPGAIELIQELSQLNVPMAICSSSAMSIIEAVTEKIGLNNEIKILQTGDDCFYGKPHPEPYLTTAKRLNETPPSFCVVIEDSLNGAISGKAAGMNVIAVPEEHNYEKRIFDFCDAKFKSLEDITPEFIFNLIKIKNGIN</sequence>
<dbReference type="Proteomes" id="UP000437748">
    <property type="component" value="Unassembled WGS sequence"/>
</dbReference>
<dbReference type="InterPro" id="IPR006439">
    <property type="entry name" value="HAD-SF_hydro_IA"/>
</dbReference>
<name>A0A6N6VXB9_9BACT</name>
<dbReference type="SUPFAM" id="SSF56784">
    <property type="entry name" value="HAD-like"/>
    <property type="match status" value="1"/>
</dbReference>
<dbReference type="InterPro" id="IPR036412">
    <property type="entry name" value="HAD-like_sf"/>
</dbReference>
<dbReference type="InterPro" id="IPR023198">
    <property type="entry name" value="PGP-like_dom2"/>
</dbReference>
<evidence type="ECO:0000313" key="2">
    <source>
        <dbReference type="Proteomes" id="UP000437748"/>
    </source>
</evidence>
<dbReference type="PANTHER" id="PTHR18901">
    <property type="entry name" value="2-DEOXYGLUCOSE-6-PHOSPHATE PHOSPHATASE 2"/>
    <property type="match status" value="1"/>
</dbReference>
<dbReference type="NCBIfam" id="TIGR01509">
    <property type="entry name" value="HAD-SF-IA-v3"/>
    <property type="match status" value="1"/>
</dbReference>
<dbReference type="Gene3D" id="3.40.50.1000">
    <property type="entry name" value="HAD superfamily/HAD-like"/>
    <property type="match status" value="1"/>
</dbReference>
<gene>
    <name evidence="1" type="primary">hxpB</name>
    <name evidence="1" type="ORF">GCL60_00130</name>
</gene>
<dbReference type="EMBL" id="WFLM01000001">
    <property type="protein sequence ID" value="KAB8040357.1"/>
    <property type="molecule type" value="Genomic_DNA"/>
</dbReference>
<dbReference type="OrthoDB" id="5293434at2"/>
<dbReference type="NCBIfam" id="NF008087">
    <property type="entry name" value="PRK10826.1"/>
    <property type="match status" value="1"/>
</dbReference>
<dbReference type="Gene3D" id="1.10.150.240">
    <property type="entry name" value="Putative phosphatase, domain 2"/>
    <property type="match status" value="1"/>
</dbReference>
<dbReference type="SFLD" id="SFLDG01129">
    <property type="entry name" value="C1.5:_HAD__Beta-PGM__Phosphata"/>
    <property type="match status" value="1"/>
</dbReference>
<accession>A0A6N6VXB9</accession>
<comment type="caution">
    <text evidence="1">The sequence shown here is derived from an EMBL/GenBank/DDBJ whole genome shotgun (WGS) entry which is preliminary data.</text>
</comment>